<evidence type="ECO:0000256" key="2">
    <source>
        <dbReference type="ARBA" id="ARBA00022771"/>
    </source>
</evidence>
<dbReference type="PANTHER" id="PTHR13793:SF148">
    <property type="entry name" value="RING_FYVE_PHD ZINC FINGER SUPERFAMILY PROTEIN"/>
    <property type="match status" value="1"/>
</dbReference>
<keyword evidence="2 4" id="KW-0863">Zinc-finger</keyword>
<evidence type="ECO:0000259" key="6">
    <source>
        <dbReference type="PROSITE" id="PS50016"/>
    </source>
</evidence>
<dbReference type="CDD" id="cd15492">
    <property type="entry name" value="PHD_BRPF_JADE_like"/>
    <property type="match status" value="1"/>
</dbReference>
<evidence type="ECO:0000256" key="3">
    <source>
        <dbReference type="ARBA" id="ARBA00022833"/>
    </source>
</evidence>
<dbReference type="InterPro" id="IPR001965">
    <property type="entry name" value="Znf_PHD"/>
</dbReference>
<dbReference type="Pfam" id="PF13831">
    <property type="entry name" value="PHD_2"/>
    <property type="match status" value="1"/>
</dbReference>
<dbReference type="EMBL" id="NMUH01001160">
    <property type="protein sequence ID" value="MQL89563.1"/>
    <property type="molecule type" value="Genomic_DNA"/>
</dbReference>
<evidence type="ECO:0000313" key="8">
    <source>
        <dbReference type="EMBL" id="MQL89563.1"/>
    </source>
</evidence>
<dbReference type="PROSITE" id="PS51805">
    <property type="entry name" value="EPHD"/>
    <property type="match status" value="1"/>
</dbReference>
<sequence>MANSFHGLPPSKRFKLLQQRESRVPCGLPPAACLPAKKRIETHRRGGLPPPLPPPATSCCLPAKKRVWAPHPVLGIEEYGSEGDEAVAEEIKLWSSTEPECGEVTIPEAEAVRPREKLEAEEEPEEAEKAAVAEEEDDGIVCSVCQSTDAHPTDPIVLCDGCDLMVHASCYGNPLIKSIPEGDWFCVRCEKKGAAQKKGPDCCLCLGKGGATKPTTDGRWAHVLCALLVPEVFFHDPEGREGVDLSRVPARRWAGACCVCGSDSGCVVDCSEPKCGLAFHVSCGLDADFCVEYREDKGGGIVVGFCEDHTRLWKKQQTTGKFKFVPREKK</sequence>
<evidence type="ECO:0000256" key="4">
    <source>
        <dbReference type="PROSITE-ProRule" id="PRU00146"/>
    </source>
</evidence>
<dbReference type="SMART" id="SM00249">
    <property type="entry name" value="PHD"/>
    <property type="match status" value="2"/>
</dbReference>
<evidence type="ECO:0000259" key="7">
    <source>
        <dbReference type="PROSITE" id="PS51805"/>
    </source>
</evidence>
<dbReference type="PROSITE" id="PS01359">
    <property type="entry name" value="ZF_PHD_1"/>
    <property type="match status" value="1"/>
</dbReference>
<reference evidence="8" key="1">
    <citation type="submission" date="2017-07" db="EMBL/GenBank/DDBJ databases">
        <title>Taro Niue Genome Assembly and Annotation.</title>
        <authorList>
            <person name="Atibalentja N."/>
            <person name="Keating K."/>
            <person name="Fields C.J."/>
        </authorList>
    </citation>
    <scope>NUCLEOTIDE SEQUENCE</scope>
    <source>
        <strain evidence="8">Niue_2</strain>
        <tissue evidence="8">Leaf</tissue>
    </source>
</reference>
<evidence type="ECO:0008006" key="10">
    <source>
        <dbReference type="Google" id="ProtNLM"/>
    </source>
</evidence>
<dbReference type="Pfam" id="PF13832">
    <property type="entry name" value="zf-HC5HC2H_2"/>
    <property type="match status" value="1"/>
</dbReference>
<feature type="domain" description="PHD-type" evidence="7">
    <location>
        <begin position="199"/>
        <end position="310"/>
    </location>
</feature>
<keyword evidence="9" id="KW-1185">Reference proteome</keyword>
<dbReference type="SUPFAM" id="SSF57903">
    <property type="entry name" value="FYVE/PHD zinc finger"/>
    <property type="match status" value="1"/>
</dbReference>
<dbReference type="OrthoDB" id="20839at2759"/>
<dbReference type="PROSITE" id="PS50016">
    <property type="entry name" value="ZF_PHD_2"/>
    <property type="match status" value="1"/>
</dbReference>
<dbReference type="InterPro" id="IPR019787">
    <property type="entry name" value="Znf_PHD-finger"/>
</dbReference>
<evidence type="ECO:0000256" key="5">
    <source>
        <dbReference type="SAM" id="MobiDB-lite"/>
    </source>
</evidence>
<dbReference type="Proteomes" id="UP000652761">
    <property type="component" value="Unassembled WGS sequence"/>
</dbReference>
<feature type="region of interest" description="Disordered" evidence="5">
    <location>
        <begin position="113"/>
        <end position="134"/>
    </location>
</feature>
<dbReference type="GO" id="GO:0008270">
    <property type="term" value="F:zinc ion binding"/>
    <property type="evidence" value="ECO:0007669"/>
    <property type="project" value="UniProtKB-KW"/>
</dbReference>
<feature type="domain" description="PHD-type" evidence="6">
    <location>
        <begin position="139"/>
        <end position="192"/>
    </location>
</feature>
<dbReference type="InterPro" id="IPR011011">
    <property type="entry name" value="Znf_FYVE_PHD"/>
</dbReference>
<accession>A0A843VAF8</accession>
<dbReference type="InterPro" id="IPR034732">
    <property type="entry name" value="EPHD"/>
</dbReference>
<comment type="caution">
    <text evidence="8">The sequence shown here is derived from an EMBL/GenBank/DDBJ whole genome shotgun (WGS) entry which is preliminary data.</text>
</comment>
<gene>
    <name evidence="8" type="ORF">Taro_022150</name>
</gene>
<dbReference type="InterPro" id="IPR050701">
    <property type="entry name" value="Histone_Mod_Regulator"/>
</dbReference>
<dbReference type="Gene3D" id="3.30.40.10">
    <property type="entry name" value="Zinc/RING finger domain, C3HC4 (zinc finger)"/>
    <property type="match status" value="2"/>
</dbReference>
<dbReference type="AlphaFoldDB" id="A0A843VAF8"/>
<organism evidence="8 9">
    <name type="scientific">Colocasia esculenta</name>
    <name type="common">Wild taro</name>
    <name type="synonym">Arum esculentum</name>
    <dbReference type="NCBI Taxonomy" id="4460"/>
    <lineage>
        <taxon>Eukaryota</taxon>
        <taxon>Viridiplantae</taxon>
        <taxon>Streptophyta</taxon>
        <taxon>Embryophyta</taxon>
        <taxon>Tracheophyta</taxon>
        <taxon>Spermatophyta</taxon>
        <taxon>Magnoliopsida</taxon>
        <taxon>Liliopsida</taxon>
        <taxon>Araceae</taxon>
        <taxon>Aroideae</taxon>
        <taxon>Colocasieae</taxon>
        <taxon>Colocasia</taxon>
    </lineage>
</organism>
<dbReference type="PANTHER" id="PTHR13793">
    <property type="entry name" value="PHD FINGER PROTEINS"/>
    <property type="match status" value="1"/>
</dbReference>
<protein>
    <recommendedName>
        <fullName evidence="10">Protein Jade-1</fullName>
    </recommendedName>
</protein>
<keyword evidence="1" id="KW-0479">Metal-binding</keyword>
<name>A0A843VAF8_COLES</name>
<dbReference type="InterPro" id="IPR019786">
    <property type="entry name" value="Zinc_finger_PHD-type_CS"/>
</dbReference>
<evidence type="ECO:0000313" key="9">
    <source>
        <dbReference type="Proteomes" id="UP000652761"/>
    </source>
</evidence>
<evidence type="ECO:0000256" key="1">
    <source>
        <dbReference type="ARBA" id="ARBA00022723"/>
    </source>
</evidence>
<keyword evidence="3" id="KW-0862">Zinc</keyword>
<dbReference type="InterPro" id="IPR013083">
    <property type="entry name" value="Znf_RING/FYVE/PHD"/>
</dbReference>
<dbReference type="GO" id="GO:0006357">
    <property type="term" value="P:regulation of transcription by RNA polymerase II"/>
    <property type="evidence" value="ECO:0007669"/>
    <property type="project" value="TreeGrafter"/>
</dbReference>
<proteinExistence type="predicted"/>